<keyword evidence="4" id="KW-0067">ATP-binding</keyword>
<dbReference type="Gene3D" id="3.40.50.1000">
    <property type="entry name" value="HAD superfamily/HAD-like"/>
    <property type="match status" value="1"/>
</dbReference>
<keyword evidence="3" id="KW-0547">Nucleotide-binding</keyword>
<evidence type="ECO:0000313" key="9">
    <source>
        <dbReference type="Proteomes" id="UP000277204"/>
    </source>
</evidence>
<dbReference type="GO" id="GO:0005783">
    <property type="term" value="C:endoplasmic reticulum"/>
    <property type="evidence" value="ECO:0007669"/>
    <property type="project" value="TreeGrafter"/>
</dbReference>
<organism evidence="8 9">
    <name type="scientific">Schistosoma margrebowiei</name>
    <dbReference type="NCBI Taxonomy" id="48269"/>
    <lineage>
        <taxon>Eukaryota</taxon>
        <taxon>Metazoa</taxon>
        <taxon>Spiralia</taxon>
        <taxon>Lophotrochozoa</taxon>
        <taxon>Platyhelminthes</taxon>
        <taxon>Trematoda</taxon>
        <taxon>Digenea</taxon>
        <taxon>Strigeidida</taxon>
        <taxon>Schistosomatoidea</taxon>
        <taxon>Schistosomatidae</taxon>
        <taxon>Schistosoma</taxon>
    </lineage>
</organism>
<dbReference type="InterPro" id="IPR023214">
    <property type="entry name" value="HAD_sf"/>
</dbReference>
<keyword evidence="5" id="KW-1278">Translocase</keyword>
<dbReference type="FunFam" id="3.40.50.1000:FF:000001">
    <property type="entry name" value="Phospholipid-transporting ATPase IC"/>
    <property type="match status" value="1"/>
</dbReference>
<name>A0A183MC76_9TREM</name>
<dbReference type="PROSITE" id="PS00154">
    <property type="entry name" value="ATPASE_E1_E2"/>
    <property type="match status" value="1"/>
</dbReference>
<proteinExistence type="predicted"/>
<keyword evidence="6" id="KW-1133">Transmembrane helix</keyword>
<dbReference type="GO" id="GO:0005886">
    <property type="term" value="C:plasma membrane"/>
    <property type="evidence" value="ECO:0007669"/>
    <property type="project" value="TreeGrafter"/>
</dbReference>
<comment type="subcellular location">
    <subcellularLocation>
        <location evidence="1">Membrane</location>
        <topology evidence="1">Multi-pass membrane protein</topology>
    </subcellularLocation>
</comment>
<reference evidence="8 9" key="1">
    <citation type="submission" date="2018-11" db="EMBL/GenBank/DDBJ databases">
        <authorList>
            <consortium name="Pathogen Informatics"/>
        </authorList>
    </citation>
    <scope>NUCLEOTIDE SEQUENCE [LARGE SCALE GENOMIC DNA]</scope>
    <source>
        <strain evidence="8 9">Zambia</strain>
    </source>
</reference>
<dbReference type="GO" id="GO:0005524">
    <property type="term" value="F:ATP binding"/>
    <property type="evidence" value="ECO:0007669"/>
    <property type="project" value="UniProtKB-KW"/>
</dbReference>
<evidence type="ECO:0000256" key="2">
    <source>
        <dbReference type="ARBA" id="ARBA00022692"/>
    </source>
</evidence>
<evidence type="ECO:0000256" key="4">
    <source>
        <dbReference type="ARBA" id="ARBA00022840"/>
    </source>
</evidence>
<evidence type="ECO:0000256" key="3">
    <source>
        <dbReference type="ARBA" id="ARBA00022741"/>
    </source>
</evidence>
<evidence type="ECO:0000256" key="7">
    <source>
        <dbReference type="ARBA" id="ARBA00023136"/>
    </source>
</evidence>
<accession>A0A183MC76</accession>
<evidence type="ECO:0000256" key="5">
    <source>
        <dbReference type="ARBA" id="ARBA00022967"/>
    </source>
</evidence>
<dbReference type="EMBL" id="UZAI01010692">
    <property type="protein sequence ID" value="VDP07573.1"/>
    <property type="molecule type" value="Genomic_DNA"/>
</dbReference>
<dbReference type="SUPFAM" id="SSF56784">
    <property type="entry name" value="HAD-like"/>
    <property type="match status" value="1"/>
</dbReference>
<evidence type="ECO:0000256" key="1">
    <source>
        <dbReference type="ARBA" id="ARBA00004141"/>
    </source>
</evidence>
<protein>
    <submittedName>
        <fullName evidence="8">Uncharacterized protein</fullName>
    </submittedName>
</protein>
<dbReference type="PANTHER" id="PTHR24092:SF175">
    <property type="entry name" value="PHOSPHOLIPID-TRANSPORTING ATPASE"/>
    <property type="match status" value="1"/>
</dbReference>
<dbReference type="AlphaFoldDB" id="A0A183MC76"/>
<dbReference type="InterPro" id="IPR018303">
    <property type="entry name" value="ATPase_P-typ_P_site"/>
</dbReference>
<dbReference type="STRING" id="48269.A0A183MC76"/>
<evidence type="ECO:0000313" key="8">
    <source>
        <dbReference type="EMBL" id="VDP07573.1"/>
    </source>
</evidence>
<dbReference type="GO" id="GO:0140326">
    <property type="term" value="F:ATPase-coupled intramembrane lipid transporter activity"/>
    <property type="evidence" value="ECO:0007669"/>
    <property type="project" value="TreeGrafter"/>
</dbReference>
<dbReference type="PANTHER" id="PTHR24092">
    <property type="entry name" value="PROBABLE PHOSPHOLIPID-TRANSPORTING ATPASE"/>
    <property type="match status" value="1"/>
</dbReference>
<dbReference type="GO" id="GO:0045332">
    <property type="term" value="P:phospholipid translocation"/>
    <property type="evidence" value="ECO:0007669"/>
    <property type="project" value="TreeGrafter"/>
</dbReference>
<gene>
    <name evidence="8" type="ORF">SMRZ_LOCUS13651</name>
</gene>
<dbReference type="InterPro" id="IPR036412">
    <property type="entry name" value="HAD-like_sf"/>
</dbReference>
<evidence type="ECO:0000256" key="6">
    <source>
        <dbReference type="ARBA" id="ARBA00022989"/>
    </source>
</evidence>
<keyword evidence="7" id="KW-0472">Membrane</keyword>
<keyword evidence="2" id="KW-0812">Transmembrane</keyword>
<dbReference type="Proteomes" id="UP000277204">
    <property type="component" value="Unassembled WGS sequence"/>
</dbReference>
<dbReference type="InterPro" id="IPR023299">
    <property type="entry name" value="ATPase_P-typ_cyto_dom_N"/>
</dbReference>
<sequence>MNLYDIEQDISTKSNTPQLVDELGQVNYLFSDKTGTLTKNEMNLHTLAVLNTDKVYVFNDSTLQNINDNTKNRKKENTQKSSRLKQISQKINKFGYIGVVYEESKEFQSEYYNDNYGFISSSDSELDEEDHNEIVPHFMLNKVNKSKENITSANEYLNYASNDNNNNNKLPNELLHCLTTLALCHTVEVSEEDSVKQNRIDENICLENFYQVNGCYDYCCLNSKFLFNGFIYLKGKDFCK</sequence>
<keyword evidence="9" id="KW-1185">Reference proteome</keyword>
<dbReference type="Gene3D" id="3.40.1110.10">
    <property type="entry name" value="Calcium-transporting ATPase, cytoplasmic domain N"/>
    <property type="match status" value="1"/>
</dbReference>